<dbReference type="KEGG" id="pbk:Back11_32750"/>
<dbReference type="PANTHER" id="PTHR43649">
    <property type="entry name" value="ARABINOSE-BINDING PROTEIN-RELATED"/>
    <property type="match status" value="1"/>
</dbReference>
<dbReference type="EMBL" id="AP019308">
    <property type="protein sequence ID" value="BBH21930.1"/>
    <property type="molecule type" value="Genomic_DNA"/>
</dbReference>
<proteinExistence type="predicted"/>
<keyword evidence="2" id="KW-1185">Reference proteome</keyword>
<dbReference type="PANTHER" id="PTHR43649:SF12">
    <property type="entry name" value="DIACETYLCHITOBIOSE BINDING PROTEIN DASA"/>
    <property type="match status" value="1"/>
</dbReference>
<reference evidence="1 2" key="1">
    <citation type="submission" date="2018-11" db="EMBL/GenBank/DDBJ databases">
        <title>Complete genome sequence of Paenibacillus baekrokdamisoli strain KCTC 33723.</title>
        <authorList>
            <person name="Kang S.W."/>
            <person name="Lee K.C."/>
            <person name="Kim K.K."/>
            <person name="Kim J.S."/>
            <person name="Kim D.S."/>
            <person name="Ko S.H."/>
            <person name="Yang S.H."/>
            <person name="Lee J.S."/>
        </authorList>
    </citation>
    <scope>NUCLEOTIDE SEQUENCE [LARGE SCALE GENOMIC DNA]</scope>
    <source>
        <strain evidence="1 2">KCTC 33723</strain>
    </source>
</reference>
<evidence type="ECO:0000313" key="2">
    <source>
        <dbReference type="Proteomes" id="UP000275368"/>
    </source>
</evidence>
<dbReference type="Gene3D" id="3.40.190.10">
    <property type="entry name" value="Periplasmic binding protein-like II"/>
    <property type="match status" value="1"/>
</dbReference>
<dbReference type="InterPro" id="IPR006059">
    <property type="entry name" value="SBP"/>
</dbReference>
<dbReference type="SUPFAM" id="SSF53850">
    <property type="entry name" value="Periplasmic binding protein-like II"/>
    <property type="match status" value="1"/>
</dbReference>
<dbReference type="InterPro" id="IPR050490">
    <property type="entry name" value="Bact_solute-bd_prot1"/>
</dbReference>
<accession>A0A3G9IST7</accession>
<evidence type="ECO:0000313" key="1">
    <source>
        <dbReference type="EMBL" id="BBH21930.1"/>
    </source>
</evidence>
<protein>
    <submittedName>
        <fullName evidence="1">ABC transporter substrate-binding protein</fullName>
    </submittedName>
</protein>
<dbReference type="AlphaFoldDB" id="A0A3G9IST7"/>
<organism evidence="1 2">
    <name type="scientific">Paenibacillus baekrokdamisoli</name>
    <dbReference type="NCBI Taxonomy" id="1712516"/>
    <lineage>
        <taxon>Bacteria</taxon>
        <taxon>Bacillati</taxon>
        <taxon>Bacillota</taxon>
        <taxon>Bacilli</taxon>
        <taxon>Bacillales</taxon>
        <taxon>Paenibacillaceae</taxon>
        <taxon>Paenibacillus</taxon>
    </lineage>
</organism>
<name>A0A3G9IST7_9BACL</name>
<gene>
    <name evidence="1" type="ORF">Back11_32750</name>
</gene>
<dbReference type="Proteomes" id="UP000275368">
    <property type="component" value="Chromosome"/>
</dbReference>
<dbReference type="Pfam" id="PF01547">
    <property type="entry name" value="SBP_bac_1"/>
    <property type="match status" value="1"/>
</dbReference>
<sequence length="433" mass="48762">MALFSVLLSGCMSNSGNSSKTEKSMKIAIGNKGSYPYYYGDYIEAAFPDLKVELIELDPDFHHPLTDEQYVQKIKEENPDLLLIWEGSRYKKLANEGLLEELTPRMIDSGMKEDQFYPGMLELARQNDNGKLYGLLPSFQSSVLYYNIDIFDKYKVEQPHDGMTMIDVMELAGKLAQAGSNKDGVVGYHQPFSSMPYNLIDRINYSEGIRSYNFTTGKVTVDTPAWKRALSTVVNLYKNGTFLMQDVKGDVKDGTTYYGQEEISEAELFQKGKAAMKISSYNGIKNMKFKVGMVTPPVSSLDNTRSFNIDVNNYMAIREGAANGDTAWELIRFMNGDYMAKVRSGLEDYDFASNKSYLTYNHDPLVRKLYELLPLWTPGVSFAGYDSKFFTLFQDLVNQEVTAAVKGEKSVDQIIAAIQKEGQALLDAAKIKK</sequence>